<proteinExistence type="inferred from homology"/>
<dbReference type="Gene3D" id="3.30.2310.20">
    <property type="entry name" value="RelE-like"/>
    <property type="match status" value="1"/>
</dbReference>
<evidence type="ECO:0000256" key="1">
    <source>
        <dbReference type="ARBA" id="ARBA00006226"/>
    </source>
</evidence>
<reference evidence="3" key="2">
    <citation type="journal article" date="2021" name="Microbiome">
        <title>Successional dynamics and alternative stable states in a saline activated sludge microbial community over 9 years.</title>
        <authorList>
            <person name="Wang Y."/>
            <person name="Ye J."/>
            <person name="Ju F."/>
            <person name="Liu L."/>
            <person name="Boyd J.A."/>
            <person name="Deng Y."/>
            <person name="Parks D.H."/>
            <person name="Jiang X."/>
            <person name="Yin X."/>
            <person name="Woodcroft B.J."/>
            <person name="Tyson G.W."/>
            <person name="Hugenholtz P."/>
            <person name="Polz M.F."/>
            <person name="Zhang T."/>
        </authorList>
    </citation>
    <scope>NUCLEOTIDE SEQUENCE</scope>
    <source>
        <strain evidence="3">HKST-UBA02</strain>
    </source>
</reference>
<comment type="similarity">
    <text evidence="1">Belongs to the RelE toxin family.</text>
</comment>
<dbReference type="Pfam" id="PF05016">
    <property type="entry name" value="ParE_toxin"/>
    <property type="match status" value="1"/>
</dbReference>
<sequence>MAGWSLSPLAVDDLIEILDYLADEAGVDVADKVEIDFYAAFDLLAHSPRIGYRDEDLTGPGVRRWVVHRYLVFYDPETIPLRVLRIIHGMRDLPTVLRRSGQ</sequence>
<dbReference type="InterPro" id="IPR051803">
    <property type="entry name" value="TA_system_RelE-like_toxin"/>
</dbReference>
<evidence type="ECO:0000313" key="4">
    <source>
        <dbReference type="Proteomes" id="UP000739538"/>
    </source>
</evidence>
<dbReference type="EMBL" id="JAGQHS010000066">
    <property type="protein sequence ID" value="MCA9756764.1"/>
    <property type="molecule type" value="Genomic_DNA"/>
</dbReference>
<keyword evidence="2" id="KW-1277">Toxin-antitoxin system</keyword>
<evidence type="ECO:0000313" key="3">
    <source>
        <dbReference type="EMBL" id="MCA9756764.1"/>
    </source>
</evidence>
<organism evidence="3 4">
    <name type="scientific">Eiseniibacteriota bacterium</name>
    <dbReference type="NCBI Taxonomy" id="2212470"/>
    <lineage>
        <taxon>Bacteria</taxon>
        <taxon>Candidatus Eiseniibacteriota</taxon>
    </lineage>
</organism>
<dbReference type="InterPro" id="IPR007712">
    <property type="entry name" value="RelE/ParE_toxin"/>
</dbReference>
<dbReference type="InterPro" id="IPR035093">
    <property type="entry name" value="RelE/ParE_toxin_dom_sf"/>
</dbReference>
<name>A0A956NH29_UNCEI</name>
<accession>A0A956NH29</accession>
<reference evidence="3" key="1">
    <citation type="submission" date="2020-04" db="EMBL/GenBank/DDBJ databases">
        <authorList>
            <person name="Zhang T."/>
        </authorList>
    </citation>
    <scope>NUCLEOTIDE SEQUENCE</scope>
    <source>
        <strain evidence="3">HKST-UBA02</strain>
    </source>
</reference>
<gene>
    <name evidence="3" type="ORF">KDA27_13245</name>
</gene>
<comment type="caution">
    <text evidence="3">The sequence shown here is derived from an EMBL/GenBank/DDBJ whole genome shotgun (WGS) entry which is preliminary data.</text>
</comment>
<dbReference type="AlphaFoldDB" id="A0A956NH29"/>
<evidence type="ECO:0000256" key="2">
    <source>
        <dbReference type="ARBA" id="ARBA00022649"/>
    </source>
</evidence>
<dbReference type="PANTHER" id="PTHR33755">
    <property type="entry name" value="TOXIN PARE1-RELATED"/>
    <property type="match status" value="1"/>
</dbReference>
<dbReference type="Proteomes" id="UP000739538">
    <property type="component" value="Unassembled WGS sequence"/>
</dbReference>
<protein>
    <submittedName>
        <fullName evidence="3">Type II toxin-antitoxin system RelE/ParE family toxin</fullName>
    </submittedName>
</protein>